<evidence type="ECO:0000256" key="3">
    <source>
        <dbReference type="SAM" id="Phobius"/>
    </source>
</evidence>
<comment type="caution">
    <text evidence="5">The sequence shown here is derived from an EMBL/GenBank/DDBJ whole genome shotgun (WGS) entry which is preliminary data.</text>
</comment>
<protein>
    <submittedName>
        <fullName evidence="5">Hemolysin</fullName>
    </submittedName>
</protein>
<dbReference type="RefSeq" id="WP_114544372.1">
    <property type="nucleotide sequence ID" value="NZ_QQBG01000016.1"/>
</dbReference>
<dbReference type="EMBL" id="QQBG01000016">
    <property type="protein sequence ID" value="RDB31442.1"/>
    <property type="molecule type" value="Genomic_DNA"/>
</dbReference>
<dbReference type="PANTHER" id="PTHR22777">
    <property type="entry name" value="HEMOLYSIN-RELATED"/>
    <property type="match status" value="1"/>
</dbReference>
<dbReference type="InterPro" id="IPR016169">
    <property type="entry name" value="FAD-bd_PCMH_sub2"/>
</dbReference>
<dbReference type="SMART" id="SM01091">
    <property type="entry name" value="CorC_HlyC"/>
    <property type="match status" value="1"/>
</dbReference>
<dbReference type="GO" id="GO:0005886">
    <property type="term" value="C:plasma membrane"/>
    <property type="evidence" value="ECO:0007669"/>
    <property type="project" value="TreeGrafter"/>
</dbReference>
<sequence length="420" mass="46874">MIGFFAVIFLLVFCLGVHALSSLCLASFFSFSRAQLKLFHLGKDTRLAAVSNLMRDPESVLVTVLLLGSMGGILCQNLVSYLLRDSSYPWLRVAIPMFLSAVFTEIVPKVFALERSISVARSTVLLFLRIHQGLSYPRKIAVSIANLLTAYFSFFIRDFSMPSLEEQIDAVDPSQDVNLISQEEKNLLQGYLRLARLQVREVARPTHELTYFDLETSLENLRRVLASFSGNELPVISGHPANVVGILNVQQALSENELTLSQVRRFLERPCFIPETSSLISILNSLGKNYSKQIFLVNEFGGVNGVVSLPIIMRAIWGKADPVPDHIPSFFKQIGDAGVIASGRMDLENFQRLSRITISARCGQATLGGWIVAQCRELLLPGSVIELDGLRIHILSVENCLLKHLYIQFLERNSKGERQC</sequence>
<organism evidence="5 6">
    <name type="scientific">Candidatus Similichlamydia laticola</name>
    <dbReference type="NCBI Taxonomy" id="2170265"/>
    <lineage>
        <taxon>Bacteria</taxon>
        <taxon>Pseudomonadati</taxon>
        <taxon>Chlamydiota</taxon>
        <taxon>Chlamydiia</taxon>
        <taxon>Parachlamydiales</taxon>
        <taxon>Candidatus Parilichlamydiaceae</taxon>
        <taxon>Candidatus Similichlamydia</taxon>
    </lineage>
</organism>
<evidence type="ECO:0000313" key="5">
    <source>
        <dbReference type="EMBL" id="RDB31442.1"/>
    </source>
</evidence>
<accession>A0A369KCW3</accession>
<dbReference type="InterPro" id="IPR002550">
    <property type="entry name" value="CNNM"/>
</dbReference>
<evidence type="ECO:0000256" key="2">
    <source>
        <dbReference type="ARBA" id="ARBA00023122"/>
    </source>
</evidence>
<dbReference type="Proteomes" id="UP000253816">
    <property type="component" value="Unassembled WGS sequence"/>
</dbReference>
<gene>
    <name evidence="5" type="ORF">HAT2_00453</name>
</gene>
<feature type="transmembrane region" description="Helical" evidence="3">
    <location>
        <begin position="90"/>
        <end position="111"/>
    </location>
</feature>
<dbReference type="SUPFAM" id="SSF54631">
    <property type="entry name" value="CBS-domain pair"/>
    <property type="match status" value="1"/>
</dbReference>
<keyword evidence="3" id="KW-1133">Transmembrane helix</keyword>
<proteinExistence type="predicted"/>
<evidence type="ECO:0000259" key="4">
    <source>
        <dbReference type="SMART" id="SM01091"/>
    </source>
</evidence>
<keyword evidence="2" id="KW-0129">CBS domain</keyword>
<dbReference type="AlphaFoldDB" id="A0A369KCW3"/>
<keyword evidence="3" id="KW-0472">Membrane</keyword>
<dbReference type="Gene3D" id="3.30.465.10">
    <property type="match status" value="1"/>
</dbReference>
<dbReference type="InterPro" id="IPR036318">
    <property type="entry name" value="FAD-bd_PCMH-like_sf"/>
</dbReference>
<keyword evidence="6" id="KW-1185">Reference proteome</keyword>
<name>A0A369KCW3_9BACT</name>
<evidence type="ECO:0000313" key="6">
    <source>
        <dbReference type="Proteomes" id="UP000253816"/>
    </source>
</evidence>
<dbReference type="PANTHER" id="PTHR22777:SF17">
    <property type="entry name" value="UPF0053 PROTEIN SLL0260"/>
    <property type="match status" value="1"/>
</dbReference>
<dbReference type="SUPFAM" id="SSF56176">
    <property type="entry name" value="FAD-binding/transporter-associated domain-like"/>
    <property type="match status" value="1"/>
</dbReference>
<dbReference type="Pfam" id="PF01595">
    <property type="entry name" value="CNNM"/>
    <property type="match status" value="1"/>
</dbReference>
<dbReference type="Pfam" id="PF03471">
    <property type="entry name" value="CorC_HlyC"/>
    <property type="match status" value="1"/>
</dbReference>
<reference evidence="5 6" key="1">
    <citation type="submission" date="2018-07" db="EMBL/GenBank/DDBJ databases">
        <title>Comparative genomics of the Candidatus Parilichlamydiaceae reveals evidence of convergent evolution and genome reduction in the phylum Chlamydiae.</title>
        <authorList>
            <person name="Taylor-Brown A."/>
            <person name="Polkinghorne A."/>
        </authorList>
    </citation>
    <scope>NUCLEOTIDE SEQUENCE [LARGE SCALE GENOMIC DNA]</scope>
    <source>
        <strain evidence="5 6">Hat2</strain>
    </source>
</reference>
<feature type="transmembrane region" description="Helical" evidence="3">
    <location>
        <begin position="60"/>
        <end position="83"/>
    </location>
</feature>
<dbReference type="GO" id="GO:0050660">
    <property type="term" value="F:flavin adenine dinucleotide binding"/>
    <property type="evidence" value="ECO:0007669"/>
    <property type="project" value="InterPro"/>
</dbReference>
<dbReference type="InterPro" id="IPR046342">
    <property type="entry name" value="CBS_dom_sf"/>
</dbReference>
<keyword evidence="3" id="KW-0812">Transmembrane</keyword>
<feature type="domain" description="Transporter-associated" evidence="4">
    <location>
        <begin position="332"/>
        <end position="411"/>
    </location>
</feature>
<evidence type="ECO:0000256" key="1">
    <source>
        <dbReference type="ARBA" id="ARBA00022737"/>
    </source>
</evidence>
<dbReference type="OrthoDB" id="9798188at2"/>
<dbReference type="InterPro" id="IPR005170">
    <property type="entry name" value="Transptr-assoc_dom"/>
</dbReference>
<dbReference type="Gene3D" id="3.10.580.10">
    <property type="entry name" value="CBS-domain"/>
    <property type="match status" value="1"/>
</dbReference>
<keyword evidence="1" id="KW-0677">Repeat</keyword>